<dbReference type="CDD" id="cd04888">
    <property type="entry name" value="ACT_PheB-BS"/>
    <property type="match status" value="1"/>
</dbReference>
<dbReference type="HAMAP" id="MF_00707">
    <property type="entry name" value="UPF0735"/>
    <property type="match status" value="1"/>
</dbReference>
<keyword evidence="4" id="KW-1185">Reference proteome</keyword>
<accession>A0A3G1KNR6</accession>
<gene>
    <name evidence="3" type="ORF">DCMF_04360</name>
</gene>
<dbReference type="InterPro" id="IPR002912">
    <property type="entry name" value="ACT_dom"/>
</dbReference>
<proteinExistence type="inferred from homology"/>
<evidence type="ECO:0000313" key="4">
    <source>
        <dbReference type="Proteomes" id="UP000323521"/>
    </source>
</evidence>
<dbReference type="KEGG" id="fwa:DCMF_04360"/>
<dbReference type="EMBL" id="CP017634">
    <property type="protein sequence ID" value="ATW24114.1"/>
    <property type="molecule type" value="Genomic_DNA"/>
</dbReference>
<dbReference type="NCBIfam" id="NF003361">
    <property type="entry name" value="PRK04435.1"/>
    <property type="match status" value="1"/>
</dbReference>
<organism evidence="3 4">
    <name type="scientific">Formimonas warabiya</name>
    <dbReference type="NCBI Taxonomy" id="1761012"/>
    <lineage>
        <taxon>Bacteria</taxon>
        <taxon>Bacillati</taxon>
        <taxon>Bacillota</taxon>
        <taxon>Clostridia</taxon>
        <taxon>Eubacteriales</taxon>
        <taxon>Peptococcaceae</taxon>
        <taxon>Candidatus Formimonas</taxon>
    </lineage>
</organism>
<feature type="domain" description="ACT" evidence="2">
    <location>
        <begin position="71"/>
        <end position="146"/>
    </location>
</feature>
<evidence type="ECO:0000313" key="3">
    <source>
        <dbReference type="EMBL" id="ATW24114.1"/>
    </source>
</evidence>
<sequence length="148" mass="16331">MKTNRQFYIVSEAILPEAVVKTAKAKELLAKGKVETINQAVDLVNLSRSAFYKYRDGIFPFYQERKEKIVTINMILDHRSGVLSGVINTIADVQGNILTINQGLPLQGMANVTVSLEAAQMQVNIPELLEKFLTTPGVLKAELVGQSI</sequence>
<protein>
    <recommendedName>
        <fullName evidence="1">UPF0735 ACT domain-containing protein DCMF_04360</fullName>
    </recommendedName>
</protein>
<dbReference type="AlphaFoldDB" id="A0A3G1KNR6"/>
<dbReference type="InterPro" id="IPR045865">
    <property type="entry name" value="ACT-like_dom_sf"/>
</dbReference>
<dbReference type="Proteomes" id="UP000323521">
    <property type="component" value="Chromosome"/>
</dbReference>
<reference evidence="3 4" key="1">
    <citation type="submission" date="2016-10" db="EMBL/GenBank/DDBJ databases">
        <title>Complete Genome Sequence of Peptococcaceae strain DCMF.</title>
        <authorList>
            <person name="Edwards R.J."/>
            <person name="Holland S.I."/>
            <person name="Deshpande N.P."/>
            <person name="Wong Y.K."/>
            <person name="Ertan H."/>
            <person name="Manefield M."/>
            <person name="Russell T.L."/>
            <person name="Lee M.J."/>
        </authorList>
    </citation>
    <scope>NUCLEOTIDE SEQUENCE [LARGE SCALE GENOMIC DNA]</scope>
    <source>
        <strain evidence="3 4">DCMF</strain>
    </source>
</reference>
<evidence type="ECO:0000259" key="2">
    <source>
        <dbReference type="PROSITE" id="PS51671"/>
    </source>
</evidence>
<dbReference type="RefSeq" id="WP_148133295.1">
    <property type="nucleotide sequence ID" value="NZ_CP017634.1"/>
</dbReference>
<evidence type="ECO:0000256" key="1">
    <source>
        <dbReference type="HAMAP-Rule" id="MF_00707"/>
    </source>
</evidence>
<comment type="similarity">
    <text evidence="1">Belongs to the UPF0735 family.</text>
</comment>
<dbReference type="InterPro" id="IPR008310">
    <property type="entry name" value="UPF0735_ACT_dom-cont"/>
</dbReference>
<name>A0A3G1KNR6_FORW1</name>
<dbReference type="PROSITE" id="PS51671">
    <property type="entry name" value="ACT"/>
    <property type="match status" value="1"/>
</dbReference>
<dbReference type="PIRSF" id="PIRSF025624">
    <property type="entry name" value="ACT_PheB"/>
    <property type="match status" value="1"/>
</dbReference>
<dbReference type="SUPFAM" id="SSF55021">
    <property type="entry name" value="ACT-like"/>
    <property type="match status" value="1"/>
</dbReference>
<dbReference type="OrthoDB" id="9788773at2"/>